<evidence type="ECO:0000256" key="6">
    <source>
        <dbReference type="SAM" id="Phobius"/>
    </source>
</evidence>
<keyword evidence="3 6" id="KW-1133">Transmembrane helix</keyword>
<dbReference type="AlphaFoldDB" id="A0A316W794"/>
<feature type="compositionally biased region" description="Acidic residues" evidence="5">
    <location>
        <begin position="450"/>
        <end position="460"/>
    </location>
</feature>
<dbReference type="InterPro" id="IPR027359">
    <property type="entry name" value="Volt_channel_dom_sf"/>
</dbReference>
<feature type="transmembrane region" description="Helical" evidence="6">
    <location>
        <begin position="280"/>
        <end position="302"/>
    </location>
</feature>
<keyword evidence="2 6" id="KW-0812">Transmembrane</keyword>
<keyword evidence="8" id="KW-1185">Reference proteome</keyword>
<evidence type="ECO:0000256" key="2">
    <source>
        <dbReference type="ARBA" id="ARBA00022692"/>
    </source>
</evidence>
<dbReference type="PANTHER" id="PTHR38483">
    <property type="entry name" value="CHROMOSOME 1, WHOLE GENOME SHOTGUN SEQUENCE"/>
    <property type="match status" value="1"/>
</dbReference>
<evidence type="ECO:0000256" key="3">
    <source>
        <dbReference type="ARBA" id="ARBA00022989"/>
    </source>
</evidence>
<evidence type="ECO:0000313" key="8">
    <source>
        <dbReference type="Proteomes" id="UP000245783"/>
    </source>
</evidence>
<dbReference type="Proteomes" id="UP000245783">
    <property type="component" value="Unassembled WGS sequence"/>
</dbReference>
<evidence type="ECO:0000313" key="7">
    <source>
        <dbReference type="EMBL" id="PWN45737.1"/>
    </source>
</evidence>
<feature type="transmembrane region" description="Helical" evidence="6">
    <location>
        <begin position="254"/>
        <end position="274"/>
    </location>
</feature>
<sequence>MQLQTDLSPTARRHFDYHSADLHQGQRTHYCRLHLVIFGAPFALHDFMPVPTGRQSAREESSSHEILLAPDASLSRGKSAPPTSHKAGISLSTGRYLSALTDRTAAATAWNPSPYGTPSAYAPPSNAYPFDSTASSSRNSPSPVAWHQGARIRSGAAPNLDATHLERDQNKGAFALDMSNGSGASNAGTGAGTGGTGGAGGYDYGSVGALPAPATGPGRTWGATSGTSRTHYHLSRQEVLKGVANRFVHSTAYLYFYGGMAAVSLLTVALSLLQDCPGPLFYGLELAINAVLIAEVTIRGYAFGRQFWKSTFNIIDLCLVILCAVTLAVIFFSHDCSPYRRGTGEAPSPGDDLPGHGGRGGKGEELLDSILLIVRNGVQLFRLLSVVRRSGSNVTSRVANIDLNAARDFSLDIDLEDEGAAARERMADGGDPGARRARMDRRGTRPEEQGLFDEDEDDEL</sequence>
<dbReference type="GO" id="GO:0016020">
    <property type="term" value="C:membrane"/>
    <property type="evidence" value="ECO:0007669"/>
    <property type="project" value="UniProtKB-SubCell"/>
</dbReference>
<keyword evidence="4 6" id="KW-0472">Membrane</keyword>
<comment type="subcellular location">
    <subcellularLocation>
        <location evidence="1">Membrane</location>
        <topology evidence="1">Multi-pass membrane protein</topology>
    </subcellularLocation>
</comment>
<dbReference type="InParanoid" id="A0A316W794"/>
<feature type="transmembrane region" description="Helical" evidence="6">
    <location>
        <begin position="314"/>
        <end position="333"/>
    </location>
</feature>
<dbReference type="STRING" id="1522189.A0A316W794"/>
<protein>
    <recommendedName>
        <fullName evidence="9">Ion transport domain-containing protein</fullName>
    </recommendedName>
</protein>
<evidence type="ECO:0000256" key="5">
    <source>
        <dbReference type="SAM" id="MobiDB-lite"/>
    </source>
</evidence>
<reference evidence="7 8" key="1">
    <citation type="journal article" date="2018" name="Mol. Biol. Evol.">
        <title>Broad Genomic Sampling Reveals a Smut Pathogenic Ancestry of the Fungal Clade Ustilaginomycotina.</title>
        <authorList>
            <person name="Kijpornyongpan T."/>
            <person name="Mondo S.J."/>
            <person name="Barry K."/>
            <person name="Sandor L."/>
            <person name="Lee J."/>
            <person name="Lipzen A."/>
            <person name="Pangilinan J."/>
            <person name="LaButti K."/>
            <person name="Hainaut M."/>
            <person name="Henrissat B."/>
            <person name="Grigoriev I.V."/>
            <person name="Spatafora J.W."/>
            <person name="Aime M.C."/>
        </authorList>
    </citation>
    <scope>NUCLEOTIDE SEQUENCE [LARGE SCALE GENOMIC DNA]</scope>
    <source>
        <strain evidence="7 8">MCA 4658</strain>
    </source>
</reference>
<organism evidence="7 8">
    <name type="scientific">Ceraceosorus guamensis</name>
    <dbReference type="NCBI Taxonomy" id="1522189"/>
    <lineage>
        <taxon>Eukaryota</taxon>
        <taxon>Fungi</taxon>
        <taxon>Dikarya</taxon>
        <taxon>Basidiomycota</taxon>
        <taxon>Ustilaginomycotina</taxon>
        <taxon>Exobasidiomycetes</taxon>
        <taxon>Ceraceosorales</taxon>
        <taxon>Ceraceosoraceae</taxon>
        <taxon>Ceraceosorus</taxon>
    </lineage>
</organism>
<gene>
    <name evidence="7" type="ORF">IE81DRAFT_297320</name>
</gene>
<evidence type="ECO:0000256" key="4">
    <source>
        <dbReference type="ARBA" id="ARBA00023136"/>
    </source>
</evidence>
<dbReference type="GeneID" id="37034027"/>
<dbReference type="PANTHER" id="PTHR38483:SF1">
    <property type="entry name" value="ION TRANSPORT DOMAIN-CONTAINING PROTEIN"/>
    <property type="match status" value="1"/>
</dbReference>
<evidence type="ECO:0000256" key="1">
    <source>
        <dbReference type="ARBA" id="ARBA00004141"/>
    </source>
</evidence>
<name>A0A316W794_9BASI</name>
<evidence type="ECO:0008006" key="9">
    <source>
        <dbReference type="Google" id="ProtNLM"/>
    </source>
</evidence>
<dbReference type="EMBL" id="KZ819354">
    <property type="protein sequence ID" value="PWN45737.1"/>
    <property type="molecule type" value="Genomic_DNA"/>
</dbReference>
<feature type="region of interest" description="Disordered" evidence="5">
    <location>
        <begin position="422"/>
        <end position="460"/>
    </location>
</feature>
<dbReference type="RefSeq" id="XP_025372897.1">
    <property type="nucleotide sequence ID" value="XM_025512157.1"/>
</dbReference>
<dbReference type="Gene3D" id="1.20.120.350">
    <property type="entry name" value="Voltage-gated potassium channels. Chain C"/>
    <property type="match status" value="1"/>
</dbReference>
<accession>A0A316W794</accession>
<proteinExistence type="predicted"/>
<dbReference type="OrthoDB" id="429183at2759"/>